<accession>K0RWJ3</accession>
<organism evidence="2 3">
    <name type="scientific">Thalassiosira oceanica</name>
    <name type="common">Marine diatom</name>
    <dbReference type="NCBI Taxonomy" id="159749"/>
    <lineage>
        <taxon>Eukaryota</taxon>
        <taxon>Sar</taxon>
        <taxon>Stramenopiles</taxon>
        <taxon>Ochrophyta</taxon>
        <taxon>Bacillariophyta</taxon>
        <taxon>Coscinodiscophyceae</taxon>
        <taxon>Thalassiosirophycidae</taxon>
        <taxon>Thalassiosirales</taxon>
        <taxon>Thalassiosiraceae</taxon>
        <taxon>Thalassiosira</taxon>
    </lineage>
</organism>
<proteinExistence type="predicted"/>
<evidence type="ECO:0000256" key="1">
    <source>
        <dbReference type="SAM" id="MobiDB-lite"/>
    </source>
</evidence>
<gene>
    <name evidence="2" type="ORF">THAOC_23221</name>
</gene>
<comment type="caution">
    <text evidence="2">The sequence shown here is derived from an EMBL/GenBank/DDBJ whole genome shotgun (WGS) entry which is preliminary data.</text>
</comment>
<feature type="non-terminal residue" evidence="2">
    <location>
        <position position="171"/>
    </location>
</feature>
<sequence>MSTPRPSSSAAAPRAGGSTEAGFVARYGLGTVSAPIEDWNFLRQQYSDTRLDEEGLDKAVTDFKAAQEEDVNEMLLEEVPPSPYATPGEGTPAGSTPQGEFNWVKGRVRDLYHKVHELLGSGVADAQATASSAASTRGRRPQRVQPGKQHGEQRFDTRQDRFGPGELARRS</sequence>
<evidence type="ECO:0000313" key="3">
    <source>
        <dbReference type="Proteomes" id="UP000266841"/>
    </source>
</evidence>
<feature type="region of interest" description="Disordered" evidence="1">
    <location>
        <begin position="79"/>
        <end position="101"/>
    </location>
</feature>
<name>K0RWJ3_THAOC</name>
<dbReference type="AlphaFoldDB" id="K0RWJ3"/>
<dbReference type="EMBL" id="AGNL01030430">
    <property type="protein sequence ID" value="EJK56814.1"/>
    <property type="molecule type" value="Genomic_DNA"/>
</dbReference>
<feature type="compositionally biased region" description="Basic and acidic residues" evidence="1">
    <location>
        <begin position="149"/>
        <end position="171"/>
    </location>
</feature>
<reference evidence="2 3" key="1">
    <citation type="journal article" date="2012" name="Genome Biol.">
        <title>Genome and low-iron response of an oceanic diatom adapted to chronic iron limitation.</title>
        <authorList>
            <person name="Lommer M."/>
            <person name="Specht M."/>
            <person name="Roy A.S."/>
            <person name="Kraemer L."/>
            <person name="Andreson R."/>
            <person name="Gutowska M.A."/>
            <person name="Wolf J."/>
            <person name="Bergner S.V."/>
            <person name="Schilhabel M.B."/>
            <person name="Klostermeier U.C."/>
            <person name="Beiko R.G."/>
            <person name="Rosenstiel P."/>
            <person name="Hippler M."/>
            <person name="Laroche J."/>
        </authorList>
    </citation>
    <scope>NUCLEOTIDE SEQUENCE [LARGE SCALE GENOMIC DNA]</scope>
    <source>
        <strain evidence="2 3">CCMP1005</strain>
    </source>
</reference>
<feature type="region of interest" description="Disordered" evidence="1">
    <location>
        <begin position="122"/>
        <end position="171"/>
    </location>
</feature>
<dbReference type="Proteomes" id="UP000266841">
    <property type="component" value="Unassembled WGS sequence"/>
</dbReference>
<keyword evidence="3" id="KW-1185">Reference proteome</keyword>
<protein>
    <submittedName>
        <fullName evidence="2">Uncharacterized protein</fullName>
    </submittedName>
</protein>
<evidence type="ECO:0000313" key="2">
    <source>
        <dbReference type="EMBL" id="EJK56814.1"/>
    </source>
</evidence>
<feature type="compositionally biased region" description="Low complexity" evidence="1">
    <location>
        <begin position="124"/>
        <end position="136"/>
    </location>
</feature>